<dbReference type="InterPro" id="IPR007460">
    <property type="entry name" value="BrnT_toxin"/>
</dbReference>
<proteinExistence type="predicted"/>
<dbReference type="HOGENOM" id="CLU_1803398_0_0_0"/>
<reference evidence="1 3" key="2">
    <citation type="journal article" date="2014" name="Genome Announc.">
        <title>Genome Sequence and Methylome of Soil Bacterium Gemmatirosa kalamazoonensis KBS708T, a Member of the Rarely Cultivated Gemmatimonadetes Phylum.</title>
        <authorList>
            <person name="Debruyn J.M."/>
            <person name="Radosevich M."/>
            <person name="Wommack K.E."/>
            <person name="Polson S.W."/>
            <person name="Hauser L.J."/>
            <person name="Fawaz M.N."/>
            <person name="Korlach J."/>
            <person name="Tsai Y.C."/>
        </authorList>
    </citation>
    <scope>NUCLEOTIDE SEQUENCE [LARGE SCALE GENOMIC DNA]</scope>
    <source>
        <strain evidence="1 3">KBS708</strain>
        <plasmid evidence="1">1</plasmid>
        <plasmid evidence="3">Plasmid 1</plasmid>
    </source>
</reference>
<dbReference type="InParanoid" id="W0RR99"/>
<dbReference type="EMBL" id="CP007129">
    <property type="protein sequence ID" value="AHG92181.1"/>
    <property type="molecule type" value="Genomic_DNA"/>
</dbReference>
<dbReference type="PATRIC" id="fig|861299.3.peg.4632"/>
<dbReference type="AlphaFoldDB" id="W0RR99"/>
<protein>
    <recommendedName>
        <fullName evidence="4">BrnT family toxin</fullName>
    </recommendedName>
</protein>
<gene>
    <name evidence="1" type="ORF">J421_4578</name>
    <name evidence="2" type="ORF">J421_4646</name>
</gene>
<name>W0RR99_9BACT</name>
<dbReference type="Pfam" id="PF04365">
    <property type="entry name" value="BrnT_toxin"/>
    <property type="match status" value="1"/>
</dbReference>
<evidence type="ECO:0000313" key="3">
    <source>
        <dbReference type="Proteomes" id="UP000019151"/>
    </source>
</evidence>
<geneLocation type="plasmid" evidence="1 3">
    <name>1</name>
</geneLocation>
<evidence type="ECO:0000313" key="2">
    <source>
        <dbReference type="EMBL" id="AHG92181.1"/>
    </source>
</evidence>
<dbReference type="KEGG" id="gba:J421_4578"/>
<dbReference type="InterPro" id="IPR038573">
    <property type="entry name" value="BrnT_sf"/>
</dbReference>
<keyword evidence="3" id="KW-1185">Reference proteome</keyword>
<dbReference type="Proteomes" id="UP000019151">
    <property type="component" value="Plasmid 1"/>
</dbReference>
<dbReference type="KEGG" id="gba:J421_4646"/>
<dbReference type="Gene3D" id="3.10.450.530">
    <property type="entry name" value="Ribonuclease toxin, BrnT, of type II toxin-antitoxin system"/>
    <property type="match status" value="1"/>
</dbReference>
<sequence>MSHLTDRELAELLAAIAGDEPLSRAELRGLALEVMRLRRTLAECIYTTYIHPMTTRFEWDDAKASANLVKHGIDFADAVLAFADPQFVSVETTKPEHGERRWLGFGRVDGRLLAVAYTIRSDATRIISARKAIRREQRKYGAQ</sequence>
<keyword evidence="1" id="KW-0614">Plasmid</keyword>
<accession>W0RR99</accession>
<dbReference type="EMBL" id="CP007129">
    <property type="protein sequence ID" value="AHG92113.1"/>
    <property type="molecule type" value="Genomic_DNA"/>
</dbReference>
<evidence type="ECO:0000313" key="1">
    <source>
        <dbReference type="EMBL" id="AHG92113.1"/>
    </source>
</evidence>
<dbReference type="RefSeq" id="WP_312845248.1">
    <property type="nucleotide sequence ID" value="NZ_CP007129.1"/>
</dbReference>
<evidence type="ECO:0008006" key="4">
    <source>
        <dbReference type="Google" id="ProtNLM"/>
    </source>
</evidence>
<organism evidence="1 3">
    <name type="scientific">Gemmatirosa kalamazoonensis</name>
    <dbReference type="NCBI Taxonomy" id="861299"/>
    <lineage>
        <taxon>Bacteria</taxon>
        <taxon>Pseudomonadati</taxon>
        <taxon>Gemmatimonadota</taxon>
        <taxon>Gemmatimonadia</taxon>
        <taxon>Gemmatimonadales</taxon>
        <taxon>Gemmatimonadaceae</taxon>
        <taxon>Gemmatirosa</taxon>
    </lineage>
</organism>
<reference evidence="1" key="1">
    <citation type="submission" date="2013-12" db="EMBL/GenBank/DDBJ databases">
        <authorList>
            <person name="DeBruyn J.M."/>
            <person name="Radosevich M."/>
            <person name="Wommack K.Eric."/>
            <person name="Polson S."/>
            <person name="Hauser L.J."/>
            <person name="Fawaz M.N."/>
            <person name="Korlach J."/>
            <person name="Tsai Y.-C."/>
        </authorList>
    </citation>
    <scope>NUCLEOTIDE SEQUENCE</scope>
    <source>
        <strain evidence="1">KBS708</strain>
        <plasmid evidence="1">1</plasmid>
    </source>
</reference>